<keyword evidence="2" id="KW-1185">Reference proteome</keyword>
<evidence type="ECO:0008006" key="3">
    <source>
        <dbReference type="Google" id="ProtNLM"/>
    </source>
</evidence>
<dbReference type="OrthoDB" id="4404538at2"/>
<dbReference type="STRING" id="1123272.SAMN02745824_1984"/>
<dbReference type="Pfam" id="PF09965">
    <property type="entry name" value="DUF2199"/>
    <property type="match status" value="1"/>
</dbReference>
<proteinExistence type="predicted"/>
<reference evidence="2" key="1">
    <citation type="submission" date="2016-11" db="EMBL/GenBank/DDBJ databases">
        <authorList>
            <person name="Varghese N."/>
            <person name="Submissions S."/>
        </authorList>
    </citation>
    <scope>NUCLEOTIDE SEQUENCE [LARGE SCALE GENOMIC DNA]</scope>
    <source>
        <strain evidence="2">DSM 22363</strain>
    </source>
</reference>
<dbReference type="EMBL" id="FSQW01000002">
    <property type="protein sequence ID" value="SIN83813.1"/>
    <property type="molecule type" value="Genomic_DNA"/>
</dbReference>
<evidence type="ECO:0000313" key="1">
    <source>
        <dbReference type="EMBL" id="SIN83813.1"/>
    </source>
</evidence>
<sequence length="158" mass="17743">MFDLAADRPAQCGEDIPIEPNSAIRFDGDFLSDDFCILAGEDFFVRGVLEIPVHGAAEKFGFGSWSTLSRKNFDIYVAGFDDGGHYADDGPWFGWFSTWIKGYVDQVPFECWVYPQPDRQRPTFVIDNDAHPLAMAQEDGISAEKLLEIYASYGHEVS</sequence>
<gene>
    <name evidence="1" type="ORF">SAMN02745824_1984</name>
</gene>
<dbReference type="AlphaFoldDB" id="A0A1N6ELA1"/>
<dbReference type="InterPro" id="IPR018697">
    <property type="entry name" value="DUF2199"/>
</dbReference>
<dbReference type="Proteomes" id="UP000185192">
    <property type="component" value="Unassembled WGS sequence"/>
</dbReference>
<accession>A0A1N6ELA1</accession>
<evidence type="ECO:0000313" key="2">
    <source>
        <dbReference type="Proteomes" id="UP000185192"/>
    </source>
</evidence>
<name>A0A1N6ELA1_9SPHN</name>
<organism evidence="1 2">
    <name type="scientific">Parasphingorhabdus marina DSM 22363</name>
    <dbReference type="NCBI Taxonomy" id="1123272"/>
    <lineage>
        <taxon>Bacteria</taxon>
        <taxon>Pseudomonadati</taxon>
        <taxon>Pseudomonadota</taxon>
        <taxon>Alphaproteobacteria</taxon>
        <taxon>Sphingomonadales</taxon>
        <taxon>Sphingomonadaceae</taxon>
        <taxon>Parasphingorhabdus</taxon>
    </lineage>
</organism>
<protein>
    <recommendedName>
        <fullName evidence="3">DUF2199 domain-containing protein</fullName>
    </recommendedName>
</protein>